<keyword evidence="9" id="KW-1185">Reference proteome</keyword>
<feature type="non-terminal residue" evidence="8">
    <location>
        <position position="1"/>
    </location>
</feature>
<dbReference type="Pfam" id="PF00361">
    <property type="entry name" value="Proton_antipo_M"/>
    <property type="match status" value="1"/>
</dbReference>
<name>W4M8B4_9BACT</name>
<dbReference type="PANTHER" id="PTHR42829">
    <property type="entry name" value="NADH-UBIQUINONE OXIDOREDUCTASE CHAIN 5"/>
    <property type="match status" value="1"/>
</dbReference>
<gene>
    <name evidence="8" type="ORF">ETSY2_20515</name>
</gene>
<dbReference type="GO" id="GO:0003954">
    <property type="term" value="F:NADH dehydrogenase activity"/>
    <property type="evidence" value="ECO:0007669"/>
    <property type="project" value="TreeGrafter"/>
</dbReference>
<evidence type="ECO:0000256" key="6">
    <source>
        <dbReference type="SAM" id="Phobius"/>
    </source>
</evidence>
<feature type="transmembrane region" description="Helical" evidence="6">
    <location>
        <begin position="294"/>
        <end position="313"/>
    </location>
</feature>
<dbReference type="PATRIC" id="fig|1429439.4.peg.3490"/>
<accession>W4M8B4</accession>
<evidence type="ECO:0000256" key="5">
    <source>
        <dbReference type="RuleBase" id="RU000320"/>
    </source>
</evidence>
<evidence type="ECO:0000256" key="2">
    <source>
        <dbReference type="ARBA" id="ARBA00022692"/>
    </source>
</evidence>
<keyword evidence="2 5" id="KW-0812">Transmembrane</keyword>
<dbReference type="GO" id="GO:0012505">
    <property type="term" value="C:endomembrane system"/>
    <property type="evidence" value="ECO:0007669"/>
    <property type="project" value="UniProtKB-SubCell"/>
</dbReference>
<feature type="transmembrane region" description="Helical" evidence="6">
    <location>
        <begin position="55"/>
        <end position="74"/>
    </location>
</feature>
<dbReference type="Proteomes" id="UP000019140">
    <property type="component" value="Unassembled WGS sequence"/>
</dbReference>
<comment type="subcellular location">
    <subcellularLocation>
        <location evidence="1">Endomembrane system</location>
        <topology evidence="1">Multi-pass membrane protein</topology>
    </subcellularLocation>
    <subcellularLocation>
        <location evidence="5">Membrane</location>
        <topology evidence="5">Multi-pass membrane protein</topology>
    </subcellularLocation>
</comment>
<feature type="transmembrane region" description="Helical" evidence="6">
    <location>
        <begin position="140"/>
        <end position="159"/>
    </location>
</feature>
<evidence type="ECO:0000256" key="4">
    <source>
        <dbReference type="ARBA" id="ARBA00023136"/>
    </source>
</evidence>
<protein>
    <recommendedName>
        <fullName evidence="7">NADH:quinone oxidoreductase/Mrp antiporter transmembrane domain-containing protein</fullName>
    </recommendedName>
</protein>
<keyword evidence="3 6" id="KW-1133">Transmembrane helix</keyword>
<keyword evidence="4 6" id="KW-0472">Membrane</keyword>
<sequence length="314" mass="35234">VFAAGIGAYMAAVFHLVTHAFFKALLFLGAGSVIHGLHEEQDMRKMGGLRTLMPTTHWTMFVATLAIAGIFPLAGFWSKDEILAGAIKSGGINILWWVIALVTAFMTSFYMFRLYYMTFHGEPRMPDEVKAHVHESPPSMTVPLMLLAVLSIIGGFLGVPPEGGVLHHVLEPVFHKAFELSGGHHQFALIDVVLMVVSLAVAIIGWLMAYRFYVQSPQLPEQWAERWQTYYDLLVNKYYVDEGYAAVFIKPIYTFSQVLWKWVDDFVIDGIVNLMGKIVEIIGEGVRWFQTGNVRTYAVVLVAGTLYVLWQLIG</sequence>
<proteinExistence type="predicted"/>
<dbReference type="InterPro" id="IPR001750">
    <property type="entry name" value="ND/Mrp_TM"/>
</dbReference>
<comment type="caution">
    <text evidence="8">The sequence shown here is derived from an EMBL/GenBank/DDBJ whole genome shotgun (WGS) entry which is preliminary data.</text>
</comment>
<dbReference type="Gene3D" id="1.20.5.2700">
    <property type="match status" value="1"/>
</dbReference>
<dbReference type="PRINTS" id="PR01435">
    <property type="entry name" value="NPOXDRDTASE5"/>
</dbReference>
<dbReference type="AlphaFoldDB" id="W4M8B4"/>
<dbReference type="GO" id="GO:0015990">
    <property type="term" value="P:electron transport coupled proton transport"/>
    <property type="evidence" value="ECO:0007669"/>
    <property type="project" value="TreeGrafter"/>
</dbReference>
<evidence type="ECO:0000256" key="3">
    <source>
        <dbReference type="ARBA" id="ARBA00022989"/>
    </source>
</evidence>
<dbReference type="GO" id="GO:0016020">
    <property type="term" value="C:membrane"/>
    <property type="evidence" value="ECO:0007669"/>
    <property type="project" value="UniProtKB-SubCell"/>
</dbReference>
<evidence type="ECO:0000256" key="1">
    <source>
        <dbReference type="ARBA" id="ARBA00004127"/>
    </source>
</evidence>
<dbReference type="PANTHER" id="PTHR42829:SF2">
    <property type="entry name" value="NADH-UBIQUINONE OXIDOREDUCTASE CHAIN 5"/>
    <property type="match status" value="1"/>
</dbReference>
<dbReference type="HOGENOM" id="CLU_884279_0_0_7"/>
<dbReference type="EMBL" id="AZHX01000848">
    <property type="protein sequence ID" value="ETX05862.1"/>
    <property type="molecule type" value="Genomic_DNA"/>
</dbReference>
<evidence type="ECO:0000259" key="7">
    <source>
        <dbReference type="Pfam" id="PF00361"/>
    </source>
</evidence>
<evidence type="ECO:0000313" key="9">
    <source>
        <dbReference type="Proteomes" id="UP000019140"/>
    </source>
</evidence>
<dbReference type="InterPro" id="IPR003945">
    <property type="entry name" value="NU5C-like"/>
</dbReference>
<evidence type="ECO:0000313" key="8">
    <source>
        <dbReference type="EMBL" id="ETX05862.1"/>
    </source>
</evidence>
<feature type="transmembrane region" description="Helical" evidence="6">
    <location>
        <begin position="6"/>
        <end position="34"/>
    </location>
</feature>
<reference evidence="8 9" key="1">
    <citation type="journal article" date="2014" name="Nature">
        <title>An environmental bacterial taxon with a large and distinct metabolic repertoire.</title>
        <authorList>
            <person name="Wilson M.C."/>
            <person name="Mori T."/>
            <person name="Ruckert C."/>
            <person name="Uria A.R."/>
            <person name="Helf M.J."/>
            <person name="Takada K."/>
            <person name="Gernert C."/>
            <person name="Steffens U.A."/>
            <person name="Heycke N."/>
            <person name="Schmitt S."/>
            <person name="Rinke C."/>
            <person name="Helfrich E.J."/>
            <person name="Brachmann A.O."/>
            <person name="Gurgui C."/>
            <person name="Wakimoto T."/>
            <person name="Kracht M."/>
            <person name="Crusemann M."/>
            <person name="Hentschel U."/>
            <person name="Abe I."/>
            <person name="Matsunaga S."/>
            <person name="Kalinowski J."/>
            <person name="Takeyama H."/>
            <person name="Piel J."/>
        </authorList>
    </citation>
    <scope>NUCLEOTIDE SEQUENCE [LARGE SCALE GENOMIC DNA]</scope>
    <source>
        <strain evidence="9">TSY2</strain>
    </source>
</reference>
<dbReference type="GO" id="GO:0008137">
    <property type="term" value="F:NADH dehydrogenase (ubiquinone) activity"/>
    <property type="evidence" value="ECO:0007669"/>
    <property type="project" value="InterPro"/>
</dbReference>
<feature type="domain" description="NADH:quinone oxidoreductase/Mrp antiporter transmembrane" evidence="7">
    <location>
        <begin position="2"/>
        <end position="106"/>
    </location>
</feature>
<dbReference type="GO" id="GO:0042773">
    <property type="term" value="P:ATP synthesis coupled electron transport"/>
    <property type="evidence" value="ECO:0007669"/>
    <property type="project" value="InterPro"/>
</dbReference>
<feature type="transmembrane region" description="Helical" evidence="6">
    <location>
        <begin position="94"/>
        <end position="116"/>
    </location>
</feature>
<organism evidence="8 9">
    <name type="scientific">Candidatus Entotheonella gemina</name>
    <dbReference type="NCBI Taxonomy" id="1429439"/>
    <lineage>
        <taxon>Bacteria</taxon>
        <taxon>Pseudomonadati</taxon>
        <taxon>Nitrospinota/Tectimicrobiota group</taxon>
        <taxon>Candidatus Tectimicrobiota</taxon>
        <taxon>Candidatus Entotheonellia</taxon>
        <taxon>Candidatus Entotheonellales</taxon>
        <taxon>Candidatus Entotheonellaceae</taxon>
        <taxon>Candidatus Entotheonella</taxon>
    </lineage>
</organism>
<feature type="transmembrane region" description="Helical" evidence="6">
    <location>
        <begin position="187"/>
        <end position="209"/>
    </location>
</feature>